<dbReference type="SUPFAM" id="SSF55486">
    <property type="entry name" value="Metalloproteases ('zincins'), catalytic domain"/>
    <property type="match status" value="1"/>
</dbReference>
<dbReference type="EMBL" id="JFZT01000052">
    <property type="protein sequence ID" value="EZQ02243.1"/>
    <property type="molecule type" value="Genomic_DNA"/>
</dbReference>
<comment type="similarity">
    <text evidence="1">Belongs to the peptidase M32 family.</text>
</comment>
<gene>
    <name evidence="4" type="ORF">CM19_10575</name>
</gene>
<dbReference type="RefSeq" id="WP_048100312.1">
    <property type="nucleotide sequence ID" value="NZ_JFZT01000052.1"/>
</dbReference>
<dbReference type="PANTHER" id="PTHR34217:SF1">
    <property type="entry name" value="CARBOXYPEPTIDASE 1"/>
    <property type="match status" value="1"/>
</dbReference>
<dbReference type="InterPro" id="IPR001333">
    <property type="entry name" value="Peptidase_M32_Taq"/>
</dbReference>
<dbReference type="AlphaFoldDB" id="A0A031LL08"/>
<dbReference type="PANTHER" id="PTHR34217">
    <property type="entry name" value="METAL-DEPENDENT CARBOXYPEPTIDASE"/>
    <property type="match status" value="1"/>
</dbReference>
<feature type="binding site" evidence="2">
    <location>
        <position position="260"/>
    </location>
    <ligand>
        <name>Zn(2+)</name>
        <dbReference type="ChEBI" id="CHEBI:29105"/>
        <note>catalytic</note>
    </ligand>
</feature>
<dbReference type="PROSITE" id="PS52034">
    <property type="entry name" value="PEPTIDASE_M32"/>
    <property type="match status" value="1"/>
</dbReference>
<keyword evidence="1" id="KW-0378">Hydrolase</keyword>
<dbReference type="EC" id="3.4.17.19" evidence="1"/>
<comment type="caution">
    <text evidence="4">The sequence shown here is derived from an EMBL/GenBank/DDBJ whole genome shotgun (WGS) entry which is preliminary data.</text>
</comment>
<reference evidence="4 5" key="1">
    <citation type="submission" date="2014-03" db="EMBL/GenBank/DDBJ databases">
        <title>Draft genome sequence of the novel thermoacidophilic archaea Acidianus copahuensis ALE1 strain, isolated from Copahue volcanic area in Neuquen Argentina.</title>
        <authorList>
            <person name="Urbieta M.S."/>
            <person name="Rascovan N."/>
            <person name="Castro C."/>
            <person name="Revale S."/>
            <person name="Giaveno M.A."/>
            <person name="Vazquez M.P."/>
            <person name="Donati E.R."/>
        </authorList>
    </citation>
    <scope>NUCLEOTIDE SEQUENCE [LARGE SCALE GENOMIC DNA]</scope>
    <source>
        <strain evidence="4 5">ALE1</strain>
    </source>
</reference>
<keyword evidence="1" id="KW-0645">Protease</keyword>
<name>A0A031LL08_9CREN</name>
<keyword evidence="1 2" id="KW-0479">Metal-binding</keyword>
<dbReference type="Proteomes" id="UP000024332">
    <property type="component" value="Unassembled WGS sequence"/>
</dbReference>
<keyword evidence="2" id="KW-0862">Zinc</keyword>
<keyword evidence="1" id="KW-0121">Carboxypeptidase</keyword>
<comment type="catalytic activity">
    <reaction evidence="1">
        <text>Release of a C-terminal amino acid with broad specificity, except for -Pro.</text>
        <dbReference type="EC" id="3.4.17.19"/>
    </reaction>
</comment>
<evidence type="ECO:0000313" key="4">
    <source>
        <dbReference type="EMBL" id="EZQ02243.1"/>
    </source>
</evidence>
<dbReference type="CDD" id="cd06460">
    <property type="entry name" value="M32_Taq"/>
    <property type="match status" value="1"/>
</dbReference>
<comment type="cofactor">
    <cofactor evidence="2">
        <name>Zn(2+)</name>
        <dbReference type="ChEBI" id="CHEBI:29105"/>
    </cofactor>
    <text evidence="2">Binds 1 zinc ion per subunit.</text>
</comment>
<dbReference type="Gene3D" id="1.10.1370.30">
    <property type="match status" value="1"/>
</dbReference>
<feature type="active site" description="Proton donor/acceptor" evidence="3">
    <location>
        <position position="257"/>
    </location>
</feature>
<dbReference type="GO" id="GO:0046872">
    <property type="term" value="F:metal ion binding"/>
    <property type="evidence" value="ECO:0007669"/>
    <property type="project" value="UniProtKB-KW"/>
</dbReference>
<organism evidence="4 5">
    <name type="scientific">Candidatus Acidianus copahuensis</name>
    <dbReference type="NCBI Taxonomy" id="1160895"/>
    <lineage>
        <taxon>Archaea</taxon>
        <taxon>Thermoproteota</taxon>
        <taxon>Thermoprotei</taxon>
        <taxon>Sulfolobales</taxon>
        <taxon>Sulfolobaceae</taxon>
        <taxon>Acidianus</taxon>
    </lineage>
</organism>
<dbReference type="PIRSF" id="PIRSF006615">
    <property type="entry name" value="Zn_crbxpep_Taq"/>
    <property type="match status" value="1"/>
</dbReference>
<dbReference type="PRINTS" id="PR00998">
    <property type="entry name" value="CRBOXYPTASET"/>
</dbReference>
<sequence length="486" mass="56867">MESILSSYRRYWALDHSSALLNWDSETYLPEDGFKYRGEALAQIDSLQREEILRLAPLVEKVKEEDLDDKNRGILRVLKRLIKYYTAIPTEISEKLIRLTTEAFNIWRKAKAKSDFSLFSPYLNEIVEIEKIIAEKLGYRGDPYNALLDLYEEGATVDDIDNVFNQLIPSSKRILENVLSEGYYPKEHPLEKVKYDINQMKKVNEDIIDLLGMPKSRFRMDISPHPFTIRISINDVRITTRYEGIDFKSTIFSVIHESGHATYELMIDPNLEFTPLASGASSGIHESQSRFWENMIGRSRDFVKILFPILTENLDFVREYNEEEIYKYFNVVRPSSIRVDADELTYNFHIALRYNIEKGLINGSIDVKDLPSIWEEKMMSYLGLDIKNDSEGVLQDMHWSNGSFGYFPTYTLGNVVAGITYSKLPNLHESIMERKFDNIRDLLAERLYKYGRTYPPKVLLERSFNETYNPEYLIKYLENKYLNFSN</sequence>
<dbReference type="GO" id="GO:0006508">
    <property type="term" value="P:proteolysis"/>
    <property type="evidence" value="ECO:0007669"/>
    <property type="project" value="UniProtKB-UniRule"/>
</dbReference>
<dbReference type="GO" id="GO:0004181">
    <property type="term" value="F:metallocarboxypeptidase activity"/>
    <property type="evidence" value="ECO:0007669"/>
    <property type="project" value="UniProtKB-UniRule"/>
</dbReference>
<comment type="function">
    <text evidence="1">Broad specificity carboxypetidase that releases amino acids sequentially from the C-terminus, including neutral, aromatic, polar and basic residues.</text>
</comment>
<protein>
    <recommendedName>
        <fullName evidence="1">Metal-dependent carboxypeptidase</fullName>
        <ecNumber evidence="1">3.4.17.19</ecNumber>
    </recommendedName>
</protein>
<feature type="binding site" evidence="2">
    <location>
        <position position="256"/>
    </location>
    <ligand>
        <name>Zn(2+)</name>
        <dbReference type="ChEBI" id="CHEBI:29105"/>
        <note>catalytic</note>
    </ligand>
</feature>
<dbReference type="STRING" id="1160895.CM19_10575"/>
<dbReference type="OrthoDB" id="7244at2157"/>
<evidence type="ECO:0000313" key="5">
    <source>
        <dbReference type="Proteomes" id="UP000024332"/>
    </source>
</evidence>
<evidence type="ECO:0000256" key="1">
    <source>
        <dbReference type="PIRNR" id="PIRNR006615"/>
    </source>
</evidence>
<dbReference type="Pfam" id="PF02074">
    <property type="entry name" value="Peptidase_M32"/>
    <property type="match status" value="1"/>
</dbReference>
<feature type="binding site" evidence="2">
    <location>
        <position position="286"/>
    </location>
    <ligand>
        <name>Zn(2+)</name>
        <dbReference type="ChEBI" id="CHEBI:29105"/>
        <note>catalytic</note>
    </ligand>
</feature>
<evidence type="ECO:0000256" key="2">
    <source>
        <dbReference type="PIRSR" id="PIRSR006615-1"/>
    </source>
</evidence>
<proteinExistence type="inferred from homology"/>
<evidence type="ECO:0000256" key="3">
    <source>
        <dbReference type="PIRSR" id="PIRSR006615-2"/>
    </source>
</evidence>
<keyword evidence="1" id="KW-0482">Metalloprotease</keyword>
<keyword evidence="5" id="KW-1185">Reference proteome</keyword>
<accession>A0A031LL08</accession>